<dbReference type="InterPro" id="IPR034746">
    <property type="entry name" value="POTRA"/>
</dbReference>
<dbReference type="Gene3D" id="3.10.20.310">
    <property type="entry name" value="membrane protein fhac"/>
    <property type="match status" value="1"/>
</dbReference>
<feature type="region of interest" description="Disordered" evidence="9">
    <location>
        <begin position="1"/>
        <end position="34"/>
    </location>
</feature>
<dbReference type="EMBL" id="JAUEPL010000044">
    <property type="protein sequence ID" value="MDN3297117.1"/>
    <property type="molecule type" value="Genomic_DNA"/>
</dbReference>
<dbReference type="HAMAP" id="MF_00911">
    <property type="entry name" value="FtsQ_subfam"/>
    <property type="match status" value="1"/>
</dbReference>
<comment type="similarity">
    <text evidence="8">Belongs to the FtsQ/DivIB family. FtsQ subfamily.</text>
</comment>
<dbReference type="InterPro" id="IPR013685">
    <property type="entry name" value="POTRA_FtsQ_type"/>
</dbReference>
<evidence type="ECO:0000313" key="11">
    <source>
        <dbReference type="EMBL" id="MDN3297117.1"/>
    </source>
</evidence>
<evidence type="ECO:0000256" key="9">
    <source>
        <dbReference type="SAM" id="MobiDB-lite"/>
    </source>
</evidence>
<name>A0ABT7ZCZ8_9ACTN</name>
<dbReference type="Pfam" id="PF08478">
    <property type="entry name" value="POTRA_1"/>
    <property type="match status" value="1"/>
</dbReference>
<dbReference type="PROSITE" id="PS51779">
    <property type="entry name" value="POTRA"/>
    <property type="match status" value="1"/>
</dbReference>
<evidence type="ECO:0000313" key="12">
    <source>
        <dbReference type="Proteomes" id="UP001174050"/>
    </source>
</evidence>
<evidence type="ECO:0000256" key="1">
    <source>
        <dbReference type="ARBA" id="ARBA00004370"/>
    </source>
</evidence>
<organism evidence="11 12">
    <name type="scientific">Streptomyces ficellus</name>
    <dbReference type="NCBI Taxonomy" id="1977088"/>
    <lineage>
        <taxon>Bacteria</taxon>
        <taxon>Bacillati</taxon>
        <taxon>Actinomycetota</taxon>
        <taxon>Actinomycetes</taxon>
        <taxon>Kitasatosporales</taxon>
        <taxon>Streptomycetaceae</taxon>
        <taxon>Streptomyces</taxon>
    </lineage>
</organism>
<feature type="domain" description="POTRA" evidence="10">
    <location>
        <begin position="64"/>
        <end position="133"/>
    </location>
</feature>
<comment type="subcellular location">
    <subcellularLocation>
        <location evidence="8">Cell membrane</location>
        <topology evidence="8">Single-pass type II membrane protein</topology>
    </subcellularLocation>
    <subcellularLocation>
        <location evidence="1">Membrane</location>
    </subcellularLocation>
    <text evidence="8">Localizes to the division septum.</text>
</comment>
<dbReference type="RefSeq" id="WP_290114465.1">
    <property type="nucleotide sequence ID" value="NZ_JAUEPL010000044.1"/>
</dbReference>
<reference evidence="11" key="1">
    <citation type="submission" date="2023-06" db="EMBL/GenBank/DDBJ databases">
        <title>WGS-Sequencing of Streptomyces ficellus isolate 21 collected from sand in Gara Djebilet Iron Mine in Algeria.</title>
        <authorList>
            <person name="Zegers G.P."/>
            <person name="Gomez A."/>
            <person name="Gueddou A."/>
            <person name="Zahara A.F."/>
            <person name="Worth M."/>
            <person name="Sevigny J.L."/>
            <person name="Tisa L."/>
        </authorList>
    </citation>
    <scope>NUCLEOTIDE SEQUENCE</scope>
    <source>
        <strain evidence="11">AS11</strain>
    </source>
</reference>
<dbReference type="PANTHER" id="PTHR37820:SF1">
    <property type="entry name" value="CELL DIVISION PROTEIN FTSQ"/>
    <property type="match status" value="1"/>
</dbReference>
<keyword evidence="12" id="KW-1185">Reference proteome</keyword>
<evidence type="ECO:0000256" key="5">
    <source>
        <dbReference type="ARBA" id="ARBA00022989"/>
    </source>
</evidence>
<gene>
    <name evidence="8" type="primary">ftsQ</name>
    <name evidence="11" type="ORF">QWM81_24335</name>
</gene>
<dbReference type="InterPro" id="IPR050487">
    <property type="entry name" value="FtsQ_DivIB"/>
</dbReference>
<evidence type="ECO:0000256" key="4">
    <source>
        <dbReference type="ARBA" id="ARBA00022692"/>
    </source>
</evidence>
<keyword evidence="6 8" id="KW-0472">Membrane</keyword>
<evidence type="ECO:0000256" key="7">
    <source>
        <dbReference type="ARBA" id="ARBA00023306"/>
    </source>
</evidence>
<keyword evidence="7 8" id="KW-0131">Cell cycle</keyword>
<proteinExistence type="inferred from homology"/>
<dbReference type="Proteomes" id="UP001174050">
    <property type="component" value="Unassembled WGS sequence"/>
</dbReference>
<sequence length="269" mass="28076">MAGPTTTAERGTRKQGGPSPARPSGPGPRGGRRPLPGPRAVLLIATALVLLASVAWALYGSAWLRVEHVTTSGTRVLTPAEVKAVAAVPVGGPVISVDTGDIENRLRQKLPRIDSVDVVRSWPNGITVDVVERTPVLLVEKGGKFIEVDAKGVRFATVDRARAPQGVPLLHLTVGQSPSLRRFGAERLTVAAVRVAGDLPAQVAKDTKVLHVRSYDSITLELTDGRTVVWGSGEDGGAKARALTALMKAAPKAGHFDVSAPTAPAASRS</sequence>
<keyword evidence="5 8" id="KW-1133">Transmembrane helix</keyword>
<keyword evidence="2 8" id="KW-1003">Cell membrane</keyword>
<protein>
    <recommendedName>
        <fullName evidence="8">Cell division protein FtsQ</fullName>
    </recommendedName>
</protein>
<comment type="function">
    <text evidence="8">Essential cell division protein.</text>
</comment>
<feature type="transmembrane region" description="Helical" evidence="8">
    <location>
        <begin position="40"/>
        <end position="59"/>
    </location>
</feature>
<comment type="caution">
    <text evidence="11">The sequence shown here is derived from an EMBL/GenBank/DDBJ whole genome shotgun (WGS) entry which is preliminary data.</text>
</comment>
<evidence type="ECO:0000256" key="3">
    <source>
        <dbReference type="ARBA" id="ARBA00022618"/>
    </source>
</evidence>
<keyword evidence="4 8" id="KW-0812">Transmembrane</keyword>
<dbReference type="Pfam" id="PF03799">
    <property type="entry name" value="FtsQ_DivIB_C"/>
    <property type="match status" value="1"/>
</dbReference>
<dbReference type="InterPro" id="IPR005548">
    <property type="entry name" value="Cell_div_FtsQ/DivIB_C"/>
</dbReference>
<keyword evidence="3 8" id="KW-0132">Cell division</keyword>
<evidence type="ECO:0000256" key="6">
    <source>
        <dbReference type="ARBA" id="ARBA00023136"/>
    </source>
</evidence>
<dbReference type="InterPro" id="IPR026579">
    <property type="entry name" value="FtsQ"/>
</dbReference>
<evidence type="ECO:0000256" key="2">
    <source>
        <dbReference type="ARBA" id="ARBA00022475"/>
    </source>
</evidence>
<accession>A0ABT7ZCZ8</accession>
<dbReference type="PANTHER" id="PTHR37820">
    <property type="entry name" value="CELL DIVISION PROTEIN DIVIB"/>
    <property type="match status" value="1"/>
</dbReference>
<evidence type="ECO:0000256" key="8">
    <source>
        <dbReference type="HAMAP-Rule" id="MF_00911"/>
    </source>
</evidence>
<evidence type="ECO:0000259" key="10">
    <source>
        <dbReference type="PROSITE" id="PS51779"/>
    </source>
</evidence>